<gene>
    <name evidence="3" type="ORF">ACFPM7_01655</name>
</gene>
<proteinExistence type="predicted"/>
<evidence type="ECO:0000313" key="4">
    <source>
        <dbReference type="Proteomes" id="UP001596157"/>
    </source>
</evidence>
<evidence type="ECO:0000259" key="2">
    <source>
        <dbReference type="Pfam" id="PF04149"/>
    </source>
</evidence>
<feature type="region of interest" description="Disordered" evidence="1">
    <location>
        <begin position="1"/>
        <end position="22"/>
    </location>
</feature>
<organism evidence="3 4">
    <name type="scientific">Actinokineospora guangxiensis</name>
    <dbReference type="NCBI Taxonomy" id="1490288"/>
    <lineage>
        <taxon>Bacteria</taxon>
        <taxon>Bacillati</taxon>
        <taxon>Actinomycetota</taxon>
        <taxon>Actinomycetes</taxon>
        <taxon>Pseudonocardiales</taxon>
        <taxon>Pseudonocardiaceae</taxon>
        <taxon>Actinokineospora</taxon>
    </lineage>
</organism>
<accession>A0ABW0EEG4</accession>
<protein>
    <submittedName>
        <fullName evidence="3">DUF397 domain-containing protein</fullName>
    </submittedName>
</protein>
<comment type="caution">
    <text evidence="3">The sequence shown here is derived from an EMBL/GenBank/DDBJ whole genome shotgun (WGS) entry which is preliminary data.</text>
</comment>
<dbReference type="Proteomes" id="UP001596157">
    <property type="component" value="Unassembled WGS sequence"/>
</dbReference>
<evidence type="ECO:0000256" key="1">
    <source>
        <dbReference type="SAM" id="MobiDB-lite"/>
    </source>
</evidence>
<reference evidence="4" key="1">
    <citation type="journal article" date="2019" name="Int. J. Syst. Evol. Microbiol.">
        <title>The Global Catalogue of Microorganisms (GCM) 10K type strain sequencing project: providing services to taxonomists for standard genome sequencing and annotation.</title>
        <authorList>
            <consortium name="The Broad Institute Genomics Platform"/>
            <consortium name="The Broad Institute Genome Sequencing Center for Infectious Disease"/>
            <person name="Wu L."/>
            <person name="Ma J."/>
        </authorList>
    </citation>
    <scope>NUCLEOTIDE SEQUENCE [LARGE SCALE GENOMIC DNA]</scope>
    <source>
        <strain evidence="4">CCUG 59778</strain>
    </source>
</reference>
<sequence>MASYEQHPLPQPRAWRRGSASAANGNCVEVAPDGPGWLVRDSKNTGPELAFPAPAWAALLSRAGRPRARPR</sequence>
<feature type="domain" description="DUF397" evidence="2">
    <location>
        <begin position="14"/>
        <end position="62"/>
    </location>
</feature>
<name>A0ABW0EEG4_9PSEU</name>
<dbReference type="RefSeq" id="WP_378242970.1">
    <property type="nucleotide sequence ID" value="NZ_JBHSKF010000001.1"/>
</dbReference>
<dbReference type="Pfam" id="PF04149">
    <property type="entry name" value="DUF397"/>
    <property type="match status" value="1"/>
</dbReference>
<dbReference type="InterPro" id="IPR007278">
    <property type="entry name" value="DUF397"/>
</dbReference>
<keyword evidence="4" id="KW-1185">Reference proteome</keyword>
<evidence type="ECO:0000313" key="3">
    <source>
        <dbReference type="EMBL" id="MFC5285744.1"/>
    </source>
</evidence>
<dbReference type="EMBL" id="JBHSKF010000001">
    <property type="protein sequence ID" value="MFC5285744.1"/>
    <property type="molecule type" value="Genomic_DNA"/>
</dbReference>